<accession>A0A699VT80</accession>
<feature type="non-terminal residue" evidence="2">
    <location>
        <position position="1"/>
    </location>
</feature>
<protein>
    <submittedName>
        <fullName evidence="2">Uncharacterized protein</fullName>
    </submittedName>
</protein>
<feature type="compositionally biased region" description="Acidic residues" evidence="1">
    <location>
        <begin position="1"/>
        <end position="16"/>
    </location>
</feature>
<feature type="region of interest" description="Disordered" evidence="1">
    <location>
        <begin position="1"/>
        <end position="31"/>
    </location>
</feature>
<reference evidence="2" key="1">
    <citation type="journal article" date="2019" name="Sci. Rep.">
        <title>Draft genome of Tanacetum cinerariifolium, the natural source of mosquito coil.</title>
        <authorList>
            <person name="Yamashiro T."/>
            <person name="Shiraishi A."/>
            <person name="Satake H."/>
            <person name="Nakayama K."/>
        </authorList>
    </citation>
    <scope>NUCLEOTIDE SEQUENCE</scope>
</reference>
<sequence length="59" mass="6687">EEDEEQDEDDDDEEEEHPGADRPEVTLPPRNRLSIVHCPGYEAGEILKVVGQTMDLLIL</sequence>
<organism evidence="2">
    <name type="scientific">Tanacetum cinerariifolium</name>
    <name type="common">Dalmatian daisy</name>
    <name type="synonym">Chrysanthemum cinerariifolium</name>
    <dbReference type="NCBI Taxonomy" id="118510"/>
    <lineage>
        <taxon>Eukaryota</taxon>
        <taxon>Viridiplantae</taxon>
        <taxon>Streptophyta</taxon>
        <taxon>Embryophyta</taxon>
        <taxon>Tracheophyta</taxon>
        <taxon>Spermatophyta</taxon>
        <taxon>Magnoliopsida</taxon>
        <taxon>eudicotyledons</taxon>
        <taxon>Gunneridae</taxon>
        <taxon>Pentapetalae</taxon>
        <taxon>asterids</taxon>
        <taxon>campanulids</taxon>
        <taxon>Asterales</taxon>
        <taxon>Asteraceae</taxon>
        <taxon>Asteroideae</taxon>
        <taxon>Anthemideae</taxon>
        <taxon>Anthemidinae</taxon>
        <taxon>Tanacetum</taxon>
    </lineage>
</organism>
<dbReference type="EMBL" id="BKCJ011488290">
    <property type="protein sequence ID" value="GFD37620.1"/>
    <property type="molecule type" value="Genomic_DNA"/>
</dbReference>
<proteinExistence type="predicted"/>
<evidence type="ECO:0000256" key="1">
    <source>
        <dbReference type="SAM" id="MobiDB-lite"/>
    </source>
</evidence>
<gene>
    <name evidence="2" type="ORF">Tci_909589</name>
</gene>
<dbReference type="AlphaFoldDB" id="A0A699VT80"/>
<evidence type="ECO:0000313" key="2">
    <source>
        <dbReference type="EMBL" id="GFD37620.1"/>
    </source>
</evidence>
<comment type="caution">
    <text evidence="2">The sequence shown here is derived from an EMBL/GenBank/DDBJ whole genome shotgun (WGS) entry which is preliminary data.</text>
</comment>
<name>A0A699VT80_TANCI</name>